<dbReference type="CDD" id="cd11304">
    <property type="entry name" value="Cadherin_repeat"/>
    <property type="match status" value="3"/>
</dbReference>
<evidence type="ECO:0000256" key="9">
    <source>
        <dbReference type="ARBA" id="ARBA00022989"/>
    </source>
</evidence>
<dbReference type="Gene3D" id="2.60.40.60">
    <property type="entry name" value="Cadherins"/>
    <property type="match status" value="5"/>
</dbReference>
<evidence type="ECO:0000256" key="3">
    <source>
        <dbReference type="ARBA" id="ARBA00022692"/>
    </source>
</evidence>
<keyword evidence="5 17" id="KW-0732">Signal</keyword>
<evidence type="ECO:0000256" key="7">
    <source>
        <dbReference type="ARBA" id="ARBA00022837"/>
    </source>
</evidence>
<evidence type="ECO:0000256" key="14">
    <source>
        <dbReference type="ARBA" id="ARBA00069031"/>
    </source>
</evidence>
<keyword evidence="9 16" id="KW-1133">Transmembrane helix</keyword>
<feature type="domain" description="Cadherin" evidence="18">
    <location>
        <begin position="167"/>
        <end position="276"/>
    </location>
</feature>
<dbReference type="PANTHER" id="PTHR24027:SF78">
    <property type="entry name" value="CADHERIN-LIKE PROTEIN 26"/>
    <property type="match status" value="1"/>
</dbReference>
<gene>
    <name evidence="19" type="primary">CDH26</name>
</gene>
<dbReference type="PRINTS" id="PR00205">
    <property type="entry name" value="CADHERIN"/>
</dbReference>
<dbReference type="Ensembl" id="ENSCPBT00000046022.1">
    <property type="protein sequence ID" value="ENSCPBP00000039266.1"/>
    <property type="gene ID" value="ENSCPBG00000027050.1"/>
</dbReference>
<evidence type="ECO:0000256" key="12">
    <source>
        <dbReference type="ARBA" id="ARBA00059993"/>
    </source>
</evidence>
<organism evidence="19 20">
    <name type="scientific">Chrysemys picta bellii</name>
    <name type="common">Western painted turtle</name>
    <name type="synonym">Emys bellii</name>
    <dbReference type="NCBI Taxonomy" id="8478"/>
    <lineage>
        <taxon>Eukaryota</taxon>
        <taxon>Metazoa</taxon>
        <taxon>Chordata</taxon>
        <taxon>Craniata</taxon>
        <taxon>Vertebrata</taxon>
        <taxon>Euteleostomi</taxon>
        <taxon>Archelosauria</taxon>
        <taxon>Testudinata</taxon>
        <taxon>Testudines</taxon>
        <taxon>Cryptodira</taxon>
        <taxon>Durocryptodira</taxon>
        <taxon>Testudinoidea</taxon>
        <taxon>Emydidae</taxon>
        <taxon>Chrysemys</taxon>
    </lineage>
</organism>
<dbReference type="GO" id="GO:0016339">
    <property type="term" value="P:calcium-dependent cell-cell adhesion via plasma membrane cell adhesion molecules"/>
    <property type="evidence" value="ECO:0007669"/>
    <property type="project" value="TreeGrafter"/>
</dbReference>
<dbReference type="GO" id="GO:0016477">
    <property type="term" value="P:cell migration"/>
    <property type="evidence" value="ECO:0007669"/>
    <property type="project" value="TreeGrafter"/>
</dbReference>
<sequence>MGCLAALLLLAVTAASETSSEKDSVSLIKTIHKTSSKGLDLYQSDNLRSLQRTKRSWILTTFELEEEDKGPFPKLVGELFNNMSYSMSVKYLISGPGVNESPEFGLFSIEDNANGHVYVHRTIDRENTPYFKIRFDVADTVTGKKVDKSLFFIIKIKDINDNAPKFPKEEFNIAIKENHDTDKPVFNLTAFDKDEKDTANSRVTYSLTTQTPNLKEPRFNIHPTEGFIVISGCLDHQTASSFKLLIKARDDGTPQMSSTATVNIAVEDTNNHPPEFTKENYQLQIEEGKVGPSMLRLQVEDQDSPNTPAWRAKYKIVKGNEKEQFIVETNPETNEGILRVIKPLDYEGDSEKRLVISVENEEPLSSCHEGKLRSPPVAPMSASVAVKVLDTNDAPEFHPPTLVLQKEEGVKPGTRLGKYSAVDPDVVPNNIKYTVFHDPAGWVTVDENSGVITAMKELDWESPYVNDSVYPIIVHAIDDGVPPQTGTGTILLYLSDINDHMPTLVTRFLEVCDKARLTPLIIKAEDNDSDPYASPFTFKLADDSKSIKQNWRLGKSFGDSVELLMLRNLPRGKYLVPLLILDRQGLFSMKQNLSVRLCHCPDGHGCEELNSMPLSLGGGAIAVILAVLLLSLVVGCLLLWCYYGSENRKRQVNFPFEEGNQTLIKYNEESGNVLSQVMPDVLDYESQLSTYAQVRKGKQMSEYVNGMAPSPSLTSSRGHYDQGRCGASTMVQSRPLSDNHSSHGVQYSRRMETLHRRPLPATVEAVGEMLNQVGNGWF</sequence>
<dbReference type="Proteomes" id="UP000694380">
    <property type="component" value="Unplaced"/>
</dbReference>
<reference evidence="19" key="1">
    <citation type="submission" date="2025-08" db="UniProtKB">
        <authorList>
            <consortium name="Ensembl"/>
        </authorList>
    </citation>
    <scope>IDENTIFICATION</scope>
</reference>
<dbReference type="GeneTree" id="ENSGT00940000161589"/>
<evidence type="ECO:0000256" key="4">
    <source>
        <dbReference type="ARBA" id="ARBA00022723"/>
    </source>
</evidence>
<dbReference type="GO" id="GO:0016342">
    <property type="term" value="C:catenin complex"/>
    <property type="evidence" value="ECO:0007669"/>
    <property type="project" value="TreeGrafter"/>
</dbReference>
<keyword evidence="2" id="KW-1003">Cell membrane</keyword>
<dbReference type="Pfam" id="PF00028">
    <property type="entry name" value="Cadherin"/>
    <property type="match status" value="3"/>
</dbReference>
<dbReference type="FunFam" id="2.60.40.60:FF:000158">
    <property type="entry name" value="Dachsous cadherin-related 1"/>
    <property type="match status" value="1"/>
</dbReference>
<feature type="chain" id="PRO_5034682441" description="Cadherin-like protein 26" evidence="17">
    <location>
        <begin position="16"/>
        <end position="778"/>
    </location>
</feature>
<dbReference type="GO" id="GO:0035710">
    <property type="term" value="P:CD4-positive, alpha-beta T cell activation"/>
    <property type="evidence" value="ECO:0007669"/>
    <property type="project" value="Ensembl"/>
</dbReference>
<evidence type="ECO:0000256" key="16">
    <source>
        <dbReference type="SAM" id="Phobius"/>
    </source>
</evidence>
<evidence type="ECO:0000256" key="6">
    <source>
        <dbReference type="ARBA" id="ARBA00022737"/>
    </source>
</evidence>
<proteinExistence type="predicted"/>
<evidence type="ECO:0000256" key="1">
    <source>
        <dbReference type="ARBA" id="ARBA00004251"/>
    </source>
</evidence>
<dbReference type="FunFam" id="2.60.40.60:FF:000019">
    <property type="entry name" value="Cadherin 2"/>
    <property type="match status" value="1"/>
</dbReference>
<dbReference type="GO" id="GO:0005912">
    <property type="term" value="C:adherens junction"/>
    <property type="evidence" value="ECO:0007669"/>
    <property type="project" value="TreeGrafter"/>
</dbReference>
<dbReference type="PROSITE" id="PS50268">
    <property type="entry name" value="CADHERIN_2"/>
    <property type="match status" value="4"/>
</dbReference>
<dbReference type="GO" id="GO:0005178">
    <property type="term" value="F:integrin binding"/>
    <property type="evidence" value="ECO:0007669"/>
    <property type="project" value="Ensembl"/>
</dbReference>
<dbReference type="GO" id="GO:0008013">
    <property type="term" value="F:beta-catenin binding"/>
    <property type="evidence" value="ECO:0007669"/>
    <property type="project" value="Ensembl"/>
</dbReference>
<dbReference type="SMART" id="SM00112">
    <property type="entry name" value="CA"/>
    <property type="match status" value="4"/>
</dbReference>
<dbReference type="PANTHER" id="PTHR24027">
    <property type="entry name" value="CADHERIN-23"/>
    <property type="match status" value="1"/>
</dbReference>
<dbReference type="SUPFAM" id="SSF49313">
    <property type="entry name" value="Cadherin-like"/>
    <property type="match status" value="5"/>
</dbReference>
<evidence type="ECO:0000256" key="10">
    <source>
        <dbReference type="ARBA" id="ARBA00023136"/>
    </source>
</evidence>
<evidence type="ECO:0000256" key="11">
    <source>
        <dbReference type="ARBA" id="ARBA00023180"/>
    </source>
</evidence>
<reference evidence="19" key="2">
    <citation type="submission" date="2025-09" db="UniProtKB">
        <authorList>
            <consortium name="Ensembl"/>
        </authorList>
    </citation>
    <scope>IDENTIFICATION</scope>
</reference>
<feature type="domain" description="Cadherin" evidence="18">
    <location>
        <begin position="277"/>
        <end position="397"/>
    </location>
</feature>
<dbReference type="FunFam" id="2.60.40.60:FF:000095">
    <property type="entry name" value="Cadherin 13"/>
    <property type="match status" value="1"/>
</dbReference>
<dbReference type="GO" id="GO:0045296">
    <property type="term" value="F:cadherin binding"/>
    <property type="evidence" value="ECO:0007669"/>
    <property type="project" value="TreeGrafter"/>
</dbReference>
<dbReference type="GO" id="GO:0070097">
    <property type="term" value="F:delta-catenin binding"/>
    <property type="evidence" value="ECO:0007669"/>
    <property type="project" value="Ensembl"/>
</dbReference>
<keyword evidence="20" id="KW-1185">Reference proteome</keyword>
<protein>
    <recommendedName>
        <fullName evidence="14">Cadherin-like protein 26</fullName>
    </recommendedName>
</protein>
<evidence type="ECO:0000256" key="8">
    <source>
        <dbReference type="ARBA" id="ARBA00022889"/>
    </source>
</evidence>
<keyword evidence="7 15" id="KW-0106">Calcium</keyword>
<feature type="transmembrane region" description="Helical" evidence="16">
    <location>
        <begin position="616"/>
        <end position="643"/>
    </location>
</feature>
<comment type="function">
    <text evidence="12">Cadherins are calcium-dependent cell adhesion proteins. They preferentially interact with themselves in a homophilic manner in connecting cells; cadherins may thus contribute to the sorting of heterogeneous cell types. Ligand for integrins alpha-E/beta-7, ITGAE:ITGAB7, alpha-4/beta-7, ITGA4:ITGAB7 and alpha-4/beta-1, ITGA4:ITGAB1 through which modulates CD4(+) T cells activation.</text>
</comment>
<feature type="domain" description="Cadherin" evidence="18">
    <location>
        <begin position="398"/>
        <end position="504"/>
    </location>
</feature>
<dbReference type="FunFam" id="2.60.40.60:FF:000031">
    <property type="entry name" value="Cadherin 3"/>
    <property type="match status" value="1"/>
</dbReference>
<comment type="subunit">
    <text evidence="13">Homodimer. Component of a cadherin:catenin adhesion complex composed of at least of CDH26, beta-catenin/CTNNB1, alpha-catenin/CTNNA1 and p120 catenin/CTNND1.</text>
</comment>
<accession>A0A8C3IYC0</accession>
<dbReference type="OMA" id="MRSGSHP"/>
<evidence type="ECO:0000313" key="19">
    <source>
        <dbReference type="Ensembl" id="ENSCPBP00000039266.1"/>
    </source>
</evidence>
<keyword evidence="4" id="KW-0479">Metal-binding</keyword>
<keyword evidence="6" id="KW-0677">Repeat</keyword>
<evidence type="ECO:0000256" key="13">
    <source>
        <dbReference type="ARBA" id="ARBA00062925"/>
    </source>
</evidence>
<feature type="domain" description="Cadherin" evidence="18">
    <location>
        <begin position="58"/>
        <end position="166"/>
    </location>
</feature>
<dbReference type="InterPro" id="IPR002126">
    <property type="entry name" value="Cadherin-like_dom"/>
</dbReference>
<dbReference type="InterPro" id="IPR039808">
    <property type="entry name" value="Cadherin"/>
</dbReference>
<dbReference type="GO" id="GO:0007043">
    <property type="term" value="P:cell-cell junction assembly"/>
    <property type="evidence" value="ECO:0007669"/>
    <property type="project" value="TreeGrafter"/>
</dbReference>
<dbReference type="FunFam" id="2.60.40.60:FF:000202">
    <property type="entry name" value="cadherin-8 isoform X4"/>
    <property type="match status" value="1"/>
</dbReference>
<dbReference type="GO" id="GO:0000902">
    <property type="term" value="P:cell morphogenesis"/>
    <property type="evidence" value="ECO:0007669"/>
    <property type="project" value="TreeGrafter"/>
</dbReference>
<dbReference type="AlphaFoldDB" id="A0A8C3IYC0"/>
<name>A0A8C3IYC0_CHRPI</name>
<evidence type="ECO:0000256" key="17">
    <source>
        <dbReference type="SAM" id="SignalP"/>
    </source>
</evidence>
<keyword evidence="11" id="KW-0325">Glycoprotein</keyword>
<keyword evidence="8" id="KW-0130">Cell adhesion</keyword>
<dbReference type="GO" id="GO:0007156">
    <property type="term" value="P:homophilic cell adhesion via plasma membrane adhesion molecules"/>
    <property type="evidence" value="ECO:0007669"/>
    <property type="project" value="InterPro"/>
</dbReference>
<evidence type="ECO:0000259" key="18">
    <source>
        <dbReference type="PROSITE" id="PS50268"/>
    </source>
</evidence>
<feature type="signal peptide" evidence="17">
    <location>
        <begin position="1"/>
        <end position="15"/>
    </location>
</feature>
<dbReference type="GO" id="GO:0045294">
    <property type="term" value="F:alpha-catenin binding"/>
    <property type="evidence" value="ECO:0007669"/>
    <property type="project" value="Ensembl"/>
</dbReference>
<dbReference type="GO" id="GO:0015630">
    <property type="term" value="C:microtubule cytoskeleton"/>
    <property type="evidence" value="ECO:0007669"/>
    <property type="project" value="Ensembl"/>
</dbReference>
<keyword evidence="3 16" id="KW-0812">Transmembrane</keyword>
<keyword evidence="10 16" id="KW-0472">Membrane</keyword>
<evidence type="ECO:0000256" key="2">
    <source>
        <dbReference type="ARBA" id="ARBA00022475"/>
    </source>
</evidence>
<evidence type="ECO:0000256" key="15">
    <source>
        <dbReference type="PROSITE-ProRule" id="PRU00043"/>
    </source>
</evidence>
<dbReference type="GO" id="GO:0044331">
    <property type="term" value="P:cell-cell adhesion mediated by cadherin"/>
    <property type="evidence" value="ECO:0007669"/>
    <property type="project" value="TreeGrafter"/>
</dbReference>
<dbReference type="InterPro" id="IPR020894">
    <property type="entry name" value="Cadherin_CS"/>
</dbReference>
<dbReference type="GO" id="GO:0005509">
    <property type="term" value="F:calcium ion binding"/>
    <property type="evidence" value="ECO:0007669"/>
    <property type="project" value="UniProtKB-UniRule"/>
</dbReference>
<evidence type="ECO:0000313" key="20">
    <source>
        <dbReference type="Proteomes" id="UP000694380"/>
    </source>
</evidence>
<dbReference type="PROSITE" id="PS00232">
    <property type="entry name" value="CADHERIN_1"/>
    <property type="match status" value="1"/>
</dbReference>
<dbReference type="InterPro" id="IPR015919">
    <property type="entry name" value="Cadherin-like_sf"/>
</dbReference>
<dbReference type="GO" id="GO:0034332">
    <property type="term" value="P:adherens junction organization"/>
    <property type="evidence" value="ECO:0007669"/>
    <property type="project" value="TreeGrafter"/>
</dbReference>
<evidence type="ECO:0000256" key="5">
    <source>
        <dbReference type="ARBA" id="ARBA00022729"/>
    </source>
</evidence>
<comment type="subcellular location">
    <subcellularLocation>
        <location evidence="1">Cell membrane</location>
        <topology evidence="1">Single-pass type I membrane protein</topology>
    </subcellularLocation>
</comment>